<dbReference type="InterPro" id="IPR029058">
    <property type="entry name" value="AB_hydrolase_fold"/>
</dbReference>
<comment type="caution">
    <text evidence="2">The sequence shown here is derived from an EMBL/GenBank/DDBJ whole genome shotgun (WGS) entry which is preliminary data.</text>
</comment>
<feature type="domain" description="AB hydrolase-1" evidence="1">
    <location>
        <begin position="36"/>
        <end position="222"/>
    </location>
</feature>
<organism evidence="2 3">
    <name type="scientific">Dermatophilus congolensis</name>
    <dbReference type="NCBI Taxonomy" id="1863"/>
    <lineage>
        <taxon>Bacteria</taxon>
        <taxon>Bacillati</taxon>
        <taxon>Actinomycetota</taxon>
        <taxon>Actinomycetes</taxon>
        <taxon>Micrococcales</taxon>
        <taxon>Dermatophilaceae</taxon>
        <taxon>Dermatophilus</taxon>
    </lineage>
</organism>
<evidence type="ECO:0000259" key="1">
    <source>
        <dbReference type="Pfam" id="PF12697"/>
    </source>
</evidence>
<dbReference type="GO" id="GO:0047372">
    <property type="term" value="F:monoacylglycerol lipase activity"/>
    <property type="evidence" value="ECO:0007669"/>
    <property type="project" value="TreeGrafter"/>
</dbReference>
<dbReference type="InterPro" id="IPR000073">
    <property type="entry name" value="AB_hydrolase_1"/>
</dbReference>
<dbReference type="PANTHER" id="PTHR43798:SF5">
    <property type="entry name" value="MONOACYLGLYCEROL LIPASE ABHD6"/>
    <property type="match status" value="1"/>
</dbReference>
<dbReference type="SUPFAM" id="SSF53474">
    <property type="entry name" value="alpha/beta-Hydrolases"/>
    <property type="match status" value="1"/>
</dbReference>
<dbReference type="Gene3D" id="3.40.50.1820">
    <property type="entry name" value="alpha/beta hydrolase"/>
    <property type="match status" value="1"/>
</dbReference>
<sequence>MTGAPRRPRDRISNALRNRNRVAPISLRVIGNGPTVLLATGLGLAAHTFNDLTRQLTKDHTVITFDRPGLGHLSDMPRHDPPTLNDEINRVVTALEMAERRGAPLPATIVGHSWAGFIVEAVARTHPDLVAGVVILDGSIEPDLPVPARRRRMLLRLGRFLIRYSVPHSPLRRFGAACIEDAAYLDLATELHRLRAEKSLPAIPVHLLVAVWHRLLPHNRNWIKQQRDLAETLNTENPRHNLVTVQVVQWAGHHLAGWAPTTVAEAIRNVESTHNTEKQATQQFRLERNEMPPQR</sequence>
<dbReference type="GO" id="GO:0016020">
    <property type="term" value="C:membrane"/>
    <property type="evidence" value="ECO:0007669"/>
    <property type="project" value="TreeGrafter"/>
</dbReference>
<dbReference type="Proteomes" id="UP000254118">
    <property type="component" value="Unassembled WGS sequence"/>
</dbReference>
<dbReference type="AlphaFoldDB" id="A0AA46H0D8"/>
<dbReference type="Pfam" id="PF12697">
    <property type="entry name" value="Abhydrolase_6"/>
    <property type="match status" value="1"/>
</dbReference>
<reference evidence="2 3" key="1">
    <citation type="submission" date="2018-06" db="EMBL/GenBank/DDBJ databases">
        <authorList>
            <consortium name="Pathogen Informatics"/>
            <person name="Doyle S."/>
        </authorList>
    </citation>
    <scope>NUCLEOTIDE SEQUENCE [LARGE SCALE GENOMIC DNA]</scope>
    <source>
        <strain evidence="2 3">NCTC7915</strain>
    </source>
</reference>
<protein>
    <submittedName>
        <fullName evidence="2">Acetoin dehydrogenase E2 subunit dihydrolipoyllysine-residue acetyltransferase</fullName>
    </submittedName>
</protein>
<dbReference type="PANTHER" id="PTHR43798">
    <property type="entry name" value="MONOACYLGLYCEROL LIPASE"/>
    <property type="match status" value="1"/>
</dbReference>
<accession>A0AA46H0D8</accession>
<name>A0AA46H0D8_9MICO</name>
<evidence type="ECO:0000313" key="2">
    <source>
        <dbReference type="EMBL" id="STD08596.1"/>
    </source>
</evidence>
<dbReference type="EMBL" id="UFYA01000001">
    <property type="protein sequence ID" value="STD08596.1"/>
    <property type="molecule type" value="Genomic_DNA"/>
</dbReference>
<gene>
    <name evidence="2" type="ORF">NCTC7915_01046</name>
</gene>
<evidence type="ECO:0000313" key="3">
    <source>
        <dbReference type="Proteomes" id="UP000254118"/>
    </source>
</evidence>
<dbReference type="RefSeq" id="WP_115030358.1">
    <property type="nucleotide sequence ID" value="NZ_UFYA01000001.1"/>
</dbReference>
<dbReference type="InterPro" id="IPR050266">
    <property type="entry name" value="AB_hydrolase_sf"/>
</dbReference>
<proteinExistence type="predicted"/>
<dbReference type="GO" id="GO:0046464">
    <property type="term" value="P:acylglycerol catabolic process"/>
    <property type="evidence" value="ECO:0007669"/>
    <property type="project" value="TreeGrafter"/>
</dbReference>